<evidence type="ECO:0000256" key="1">
    <source>
        <dbReference type="SAM" id="MobiDB-lite"/>
    </source>
</evidence>
<reference evidence="2 3" key="1">
    <citation type="submission" date="2018-11" db="EMBL/GenBank/DDBJ databases">
        <authorList>
            <consortium name="Pathogen Informatics"/>
        </authorList>
    </citation>
    <scope>NUCLEOTIDE SEQUENCE [LARGE SCALE GENOMIC DNA]</scope>
</reference>
<gene>
    <name evidence="2" type="ORF">HPBE_LOCUS7601</name>
</gene>
<accession>A0A183FKE1</accession>
<proteinExistence type="predicted"/>
<dbReference type="AlphaFoldDB" id="A0A183FKE1"/>
<name>A0A183FKE1_HELPZ</name>
<dbReference type="EMBL" id="UZAH01025931">
    <property type="protein sequence ID" value="VDO72936.1"/>
    <property type="molecule type" value="Genomic_DNA"/>
</dbReference>
<feature type="compositionally biased region" description="Polar residues" evidence="1">
    <location>
        <begin position="95"/>
        <end position="106"/>
    </location>
</feature>
<evidence type="ECO:0000313" key="4">
    <source>
        <dbReference type="WBParaSite" id="HPBE_0000760001-mRNA-1"/>
    </source>
</evidence>
<evidence type="ECO:0000313" key="2">
    <source>
        <dbReference type="EMBL" id="VDO72936.1"/>
    </source>
</evidence>
<evidence type="ECO:0000313" key="3">
    <source>
        <dbReference type="Proteomes" id="UP000050761"/>
    </source>
</evidence>
<reference evidence="4" key="2">
    <citation type="submission" date="2019-09" db="UniProtKB">
        <authorList>
            <consortium name="WormBaseParasite"/>
        </authorList>
    </citation>
    <scope>IDENTIFICATION</scope>
</reference>
<feature type="region of interest" description="Disordered" evidence="1">
    <location>
        <begin position="39"/>
        <end position="61"/>
    </location>
</feature>
<organism evidence="3 4">
    <name type="scientific">Heligmosomoides polygyrus</name>
    <name type="common">Parasitic roundworm</name>
    <dbReference type="NCBI Taxonomy" id="6339"/>
    <lineage>
        <taxon>Eukaryota</taxon>
        <taxon>Metazoa</taxon>
        <taxon>Ecdysozoa</taxon>
        <taxon>Nematoda</taxon>
        <taxon>Chromadorea</taxon>
        <taxon>Rhabditida</taxon>
        <taxon>Rhabditina</taxon>
        <taxon>Rhabditomorpha</taxon>
        <taxon>Strongyloidea</taxon>
        <taxon>Heligmosomidae</taxon>
        <taxon>Heligmosomoides</taxon>
    </lineage>
</organism>
<accession>A0A3P7XGF9</accession>
<dbReference type="Proteomes" id="UP000050761">
    <property type="component" value="Unassembled WGS sequence"/>
</dbReference>
<keyword evidence="3" id="KW-1185">Reference proteome</keyword>
<protein>
    <submittedName>
        <fullName evidence="4">REM-1 domain-containing protein</fullName>
    </submittedName>
</protein>
<sequence>MSAIKEVTEYLELAARDIRARRRELDAANILEKAMREKQNCLKKTSSSQEASTSQQHDDTIGDLLRRIDALEKGISGSGSSLQMIARQEVPSVMVQDSSAQKSLQRTLYVGRRAQDQIGH</sequence>
<feature type="region of interest" description="Disordered" evidence="1">
    <location>
        <begin position="93"/>
        <end position="120"/>
    </location>
</feature>
<feature type="compositionally biased region" description="Low complexity" evidence="1">
    <location>
        <begin position="45"/>
        <end position="55"/>
    </location>
</feature>
<dbReference type="WBParaSite" id="HPBE_0000760001-mRNA-1">
    <property type="protein sequence ID" value="HPBE_0000760001-mRNA-1"/>
    <property type="gene ID" value="HPBE_0000760001"/>
</dbReference>